<comment type="subunit">
    <text evidence="11">Part of an enzyme complex containing four subunits: a flavoprotein, an iron-sulfur protein, plus two membrane-anchoring proteins, SdhC and SdhD. The complex can form homotrimers.</text>
</comment>
<dbReference type="PANTHER" id="PTHR10978">
    <property type="entry name" value="SUCCINATE DEHYDROGENASE CYTOCHROME B560 SUBUNIT"/>
    <property type="match status" value="1"/>
</dbReference>
<dbReference type="Pfam" id="PF01127">
    <property type="entry name" value="Sdh_cyt"/>
    <property type="match status" value="1"/>
</dbReference>
<evidence type="ECO:0000256" key="8">
    <source>
        <dbReference type="ARBA" id="ARBA00022989"/>
    </source>
</evidence>
<dbReference type="PANTHER" id="PTHR10978:SF5">
    <property type="entry name" value="SUCCINATE DEHYDROGENASE CYTOCHROME B560 SUBUNIT, MITOCHONDRIAL"/>
    <property type="match status" value="1"/>
</dbReference>
<evidence type="ECO:0000256" key="11">
    <source>
        <dbReference type="ARBA" id="ARBA00025912"/>
    </source>
</evidence>
<dbReference type="STRING" id="51642.NSMM_470058"/>
<evidence type="ECO:0000256" key="7">
    <source>
        <dbReference type="ARBA" id="ARBA00022723"/>
    </source>
</evidence>
<keyword evidence="5 12" id="KW-0349">Heme</keyword>
<dbReference type="SUPFAM" id="SSF81343">
    <property type="entry name" value="Fumarate reductase respiratory complex transmembrane subunits"/>
    <property type="match status" value="1"/>
</dbReference>
<evidence type="ECO:0000256" key="4">
    <source>
        <dbReference type="ARBA" id="ARBA00020076"/>
    </source>
</evidence>
<evidence type="ECO:0000256" key="9">
    <source>
        <dbReference type="ARBA" id="ARBA00023004"/>
    </source>
</evidence>
<comment type="subcellular location">
    <subcellularLocation>
        <location evidence="2">Membrane</location>
    </subcellularLocation>
</comment>
<feature type="binding site" description="axial binding residue" evidence="12">
    <location>
        <position position="86"/>
    </location>
    <ligand>
        <name>heme</name>
        <dbReference type="ChEBI" id="CHEBI:30413"/>
        <note>ligand shared with second transmembrane subunit</note>
    </ligand>
    <ligandPart>
        <name>Fe</name>
        <dbReference type="ChEBI" id="CHEBI:18248"/>
    </ligandPart>
</feature>
<evidence type="ECO:0000256" key="2">
    <source>
        <dbReference type="ARBA" id="ARBA00004370"/>
    </source>
</evidence>
<feature type="transmembrane region" description="Helical" evidence="13">
    <location>
        <begin position="70"/>
        <end position="88"/>
    </location>
</feature>
<evidence type="ECO:0000313" key="14">
    <source>
        <dbReference type="EMBL" id="SCZ85989.1"/>
    </source>
</evidence>
<evidence type="ECO:0000256" key="6">
    <source>
        <dbReference type="ARBA" id="ARBA00022692"/>
    </source>
</evidence>
<dbReference type="GO" id="GO:0046872">
    <property type="term" value="F:metal ion binding"/>
    <property type="evidence" value="ECO:0007669"/>
    <property type="project" value="UniProtKB-KW"/>
</dbReference>
<keyword evidence="9 12" id="KW-0408">Iron</keyword>
<keyword evidence="8 13" id="KW-1133">Transmembrane helix</keyword>
<dbReference type="PIRSF" id="PIRSF000178">
    <property type="entry name" value="SDH_cyt_b560"/>
    <property type="match status" value="1"/>
</dbReference>
<protein>
    <recommendedName>
        <fullName evidence="4">Succinate dehydrogenase cytochrome b556 subunit</fullName>
    </recommendedName>
</protein>
<evidence type="ECO:0000256" key="1">
    <source>
        <dbReference type="ARBA" id="ARBA00004050"/>
    </source>
</evidence>
<keyword evidence="7 12" id="KW-0479">Metal-binding</keyword>
<dbReference type="InterPro" id="IPR000701">
    <property type="entry name" value="SuccDH_FuR_B_TM-su"/>
</dbReference>
<evidence type="ECO:0000256" key="3">
    <source>
        <dbReference type="ARBA" id="ARBA00007244"/>
    </source>
</evidence>
<dbReference type="GO" id="GO:0006099">
    <property type="term" value="P:tricarboxylic acid cycle"/>
    <property type="evidence" value="ECO:0007669"/>
    <property type="project" value="InterPro"/>
</dbReference>
<evidence type="ECO:0000256" key="12">
    <source>
        <dbReference type="PIRSR" id="PIRSR000178-1"/>
    </source>
</evidence>
<gene>
    <name evidence="14" type="primary">sdhC</name>
    <name evidence="14" type="ORF">NSMM_470058</name>
</gene>
<comment type="similarity">
    <text evidence="3">Belongs to the cytochrome b560 family.</text>
</comment>
<evidence type="ECO:0000256" key="13">
    <source>
        <dbReference type="SAM" id="Phobius"/>
    </source>
</evidence>
<dbReference type="Gene3D" id="1.20.1300.10">
    <property type="entry name" value="Fumarate reductase/succinate dehydrogenase, transmembrane subunit"/>
    <property type="match status" value="1"/>
</dbReference>
<dbReference type="GO" id="GO:0009055">
    <property type="term" value="F:electron transfer activity"/>
    <property type="evidence" value="ECO:0007669"/>
    <property type="project" value="InterPro"/>
</dbReference>
<feature type="transmembrane region" description="Helical" evidence="13">
    <location>
        <begin position="109"/>
        <end position="129"/>
    </location>
</feature>
<dbReference type="EMBL" id="FMWO01000055">
    <property type="protein sequence ID" value="SCZ85989.1"/>
    <property type="molecule type" value="Genomic_DNA"/>
</dbReference>
<dbReference type="Proteomes" id="UP000198729">
    <property type="component" value="Unassembled WGS sequence"/>
</dbReference>
<keyword evidence="6 13" id="KW-0812">Transmembrane</keyword>
<evidence type="ECO:0000313" key="15">
    <source>
        <dbReference type="Proteomes" id="UP000198729"/>
    </source>
</evidence>
<keyword evidence="15" id="KW-1185">Reference proteome</keyword>
<comment type="cofactor">
    <cofactor evidence="12">
        <name>heme</name>
        <dbReference type="ChEBI" id="CHEBI:30413"/>
    </cofactor>
    <text evidence="12">The heme is bound between the two transmembrane subunits.</text>
</comment>
<name>A0A1G5SHY6_9PROT</name>
<dbReference type="RefSeq" id="WP_090286718.1">
    <property type="nucleotide sequence ID" value="NZ_FMWO01000055.1"/>
</dbReference>
<dbReference type="NCBIfam" id="TIGR02970">
    <property type="entry name" value="succ_dehyd_cytB"/>
    <property type="match status" value="1"/>
</dbReference>
<evidence type="ECO:0000256" key="5">
    <source>
        <dbReference type="ARBA" id="ARBA00022617"/>
    </source>
</evidence>
<dbReference type="GO" id="GO:0005886">
    <property type="term" value="C:plasma membrane"/>
    <property type="evidence" value="ECO:0007669"/>
    <property type="project" value="TreeGrafter"/>
</dbReference>
<proteinExistence type="inferred from homology"/>
<dbReference type="OrthoDB" id="9799441at2"/>
<organism evidence="14 15">
    <name type="scientific">Nitrosomonas mobilis</name>
    <dbReference type="NCBI Taxonomy" id="51642"/>
    <lineage>
        <taxon>Bacteria</taxon>
        <taxon>Pseudomonadati</taxon>
        <taxon>Pseudomonadota</taxon>
        <taxon>Betaproteobacteria</taxon>
        <taxon>Nitrosomonadales</taxon>
        <taxon>Nitrosomonadaceae</taxon>
        <taxon>Nitrosomonas</taxon>
    </lineage>
</organism>
<evidence type="ECO:0000256" key="10">
    <source>
        <dbReference type="ARBA" id="ARBA00023136"/>
    </source>
</evidence>
<keyword evidence="10 13" id="KW-0472">Membrane</keyword>
<dbReference type="InterPro" id="IPR014314">
    <property type="entry name" value="Succ_DH_cytb556"/>
</dbReference>
<dbReference type="AlphaFoldDB" id="A0A1G5SHY6"/>
<reference evidence="14 15" key="1">
    <citation type="submission" date="2016-10" db="EMBL/GenBank/DDBJ databases">
        <authorList>
            <person name="de Groot N.N."/>
        </authorList>
    </citation>
    <scope>NUCLEOTIDE SEQUENCE [LARGE SCALE GENOMIC DNA]</scope>
    <source>
        <strain evidence="14">1</strain>
    </source>
</reference>
<feature type="transmembrane region" description="Helical" evidence="13">
    <location>
        <begin position="29"/>
        <end position="50"/>
    </location>
</feature>
<dbReference type="CDD" id="cd03499">
    <property type="entry name" value="SQR_TypeC_SdhC"/>
    <property type="match status" value="1"/>
</dbReference>
<sequence>MEAHFPKKRGPKYLDLLRIKQPLPAIVSILHRISGVLLFFPGIPLMLYTLQTALHSPESLTHLQSNLEYPFAKLLLLLAIWFYLHHLCAGIRHLALDLHLGLPLPQARLSSKIVLFAGIILTALTGVWLW</sequence>
<accession>A0A1G5SHY6</accession>
<comment type="function">
    <text evidence="1">Membrane-anchoring subunit of succinate dehydrogenase (SDH).</text>
</comment>
<dbReference type="InterPro" id="IPR034804">
    <property type="entry name" value="SQR/QFR_C/D"/>
</dbReference>